<sequence length="140" mass="16633">MKCNIYFLTLILLAFTSCKINQKKQDLPVGLWIYKSVSSDEVNIQKGRYNNKGQQKGTWRYRQNGKLYRKEKYRDSIVTITLYHPNGKRSGQGKAHYIEENNSLHFYYNGLWKIYDIKGKKEANKHYEYGILINTQIIEK</sequence>
<evidence type="ECO:0000313" key="2">
    <source>
        <dbReference type="Proteomes" id="UP000488936"/>
    </source>
</evidence>
<dbReference type="RefSeq" id="WP_155035551.1">
    <property type="nucleotide sequence ID" value="NZ_JAYMMG010000001.1"/>
</dbReference>
<reference evidence="1 2" key="1">
    <citation type="journal article" date="2006" name="Int. J. Syst. Evol. Microbiol.">
        <title>Myroides pelagicus sp. nov., isolated from seawater in Thailand.</title>
        <authorList>
            <person name="Yoon J."/>
            <person name="Maneerat S."/>
            <person name="Kawai F."/>
            <person name="Yokota A."/>
        </authorList>
    </citation>
    <scope>NUCLEOTIDE SEQUENCE [LARGE SCALE GENOMIC DNA]</scope>
    <source>
        <strain evidence="1 2">SM1T</strain>
    </source>
</reference>
<name>A0A7K1GMD4_9FLAO</name>
<keyword evidence="2" id="KW-1185">Reference proteome</keyword>
<dbReference type="AlphaFoldDB" id="A0A7K1GMD4"/>
<dbReference type="EMBL" id="WMJY01000010">
    <property type="protein sequence ID" value="MTH29553.1"/>
    <property type="molecule type" value="Genomic_DNA"/>
</dbReference>
<gene>
    <name evidence="1" type="ORF">GJV77_06405</name>
</gene>
<protein>
    <submittedName>
        <fullName evidence="1">Uncharacterized protein</fullName>
    </submittedName>
</protein>
<dbReference type="OrthoDB" id="8536728at2"/>
<evidence type="ECO:0000313" key="1">
    <source>
        <dbReference type="EMBL" id="MTH29553.1"/>
    </source>
</evidence>
<proteinExistence type="predicted"/>
<dbReference type="PROSITE" id="PS51257">
    <property type="entry name" value="PROKAR_LIPOPROTEIN"/>
    <property type="match status" value="1"/>
</dbReference>
<accession>A0A7K1GMD4</accession>
<organism evidence="1 2">
    <name type="scientific">Myroides pelagicus</name>
    <dbReference type="NCBI Taxonomy" id="270914"/>
    <lineage>
        <taxon>Bacteria</taxon>
        <taxon>Pseudomonadati</taxon>
        <taxon>Bacteroidota</taxon>
        <taxon>Flavobacteriia</taxon>
        <taxon>Flavobacteriales</taxon>
        <taxon>Flavobacteriaceae</taxon>
        <taxon>Myroides</taxon>
    </lineage>
</organism>
<comment type="caution">
    <text evidence="1">The sequence shown here is derived from an EMBL/GenBank/DDBJ whole genome shotgun (WGS) entry which is preliminary data.</text>
</comment>
<dbReference type="Proteomes" id="UP000488936">
    <property type="component" value="Unassembled WGS sequence"/>
</dbReference>